<dbReference type="InterPro" id="IPR002110">
    <property type="entry name" value="Ankyrin_rpt"/>
</dbReference>
<name>A0A2A6C9Q7_PRIPA</name>
<dbReference type="PANTHER" id="PTHR13283:SF11">
    <property type="entry name" value="KREV INTERACTION TRAPPED PROTEIN 1"/>
    <property type="match status" value="1"/>
</dbReference>
<reference evidence="3" key="1">
    <citation type="journal article" date="2008" name="Nat. Genet.">
        <title>The Pristionchus pacificus genome provides a unique perspective on nematode lifestyle and parasitism.</title>
        <authorList>
            <person name="Dieterich C."/>
            <person name="Clifton S.W."/>
            <person name="Schuster L.N."/>
            <person name="Chinwalla A."/>
            <person name="Delehaunty K."/>
            <person name="Dinkelacker I."/>
            <person name="Fulton L."/>
            <person name="Fulton R."/>
            <person name="Godfrey J."/>
            <person name="Minx P."/>
            <person name="Mitreva M."/>
            <person name="Roeseler W."/>
            <person name="Tian H."/>
            <person name="Witte H."/>
            <person name="Yang S.P."/>
            <person name="Wilson R.K."/>
            <person name="Sommer R.J."/>
        </authorList>
    </citation>
    <scope>NUCLEOTIDE SEQUENCE [LARGE SCALE GENOMIC DNA]</scope>
    <source>
        <strain evidence="3">PS312</strain>
    </source>
</reference>
<dbReference type="GO" id="GO:0016525">
    <property type="term" value="P:negative regulation of angiogenesis"/>
    <property type="evidence" value="ECO:0000318"/>
    <property type="project" value="GO_Central"/>
</dbReference>
<protein>
    <submittedName>
        <fullName evidence="2">Kri-1</fullName>
    </submittedName>
</protein>
<proteinExistence type="predicted"/>
<dbReference type="AlphaFoldDB" id="A0A2A6C9Q7"/>
<evidence type="ECO:0000256" key="1">
    <source>
        <dbReference type="SAM" id="MobiDB-lite"/>
    </source>
</evidence>
<keyword evidence="3" id="KW-1185">Reference proteome</keyword>
<evidence type="ECO:0000313" key="3">
    <source>
        <dbReference type="Proteomes" id="UP000005239"/>
    </source>
</evidence>
<dbReference type="GO" id="GO:2000114">
    <property type="term" value="P:regulation of establishment of cell polarity"/>
    <property type="evidence" value="ECO:0000318"/>
    <property type="project" value="GO_Central"/>
</dbReference>
<dbReference type="Pfam" id="PF12796">
    <property type="entry name" value="Ank_2"/>
    <property type="match status" value="1"/>
</dbReference>
<dbReference type="GO" id="GO:0045454">
    <property type="term" value="P:cell redox homeostasis"/>
    <property type="evidence" value="ECO:0000318"/>
    <property type="project" value="GO_Central"/>
</dbReference>
<evidence type="ECO:0000313" key="2">
    <source>
        <dbReference type="EnsemblMetazoa" id="PPA09665.1"/>
    </source>
</evidence>
<dbReference type="SMART" id="SM00248">
    <property type="entry name" value="ANK"/>
    <property type="match status" value="4"/>
</dbReference>
<feature type="compositionally biased region" description="Low complexity" evidence="1">
    <location>
        <begin position="92"/>
        <end position="103"/>
    </location>
</feature>
<sequence length="787" mass="88654">MLLAMVEQAKGKTPLDDVEVEIAIVQMREEIVIWLSKDSVQASFLRVTVQAIRDQESSIERATLEAVKKALPIPSWRFVFTIPRAEKKKSMGDSSSGSSSYGGMERERNSSGKPLICLTLPRESSLEGIAPRCEPYTLKKMADDSRDKEYSKMYYGSSTISGAIYFMKIKEICQRVKFREIIPDRAAAPMAEGTRESGTGLQEEVANVIQENHHIMLTQPQSPLYPVHSLEVRSARDNRRSEPHPHISGSIVVSIRACHVRDPGSIPGQREPFAQFLIILITMLQENQKTEAVSKKLDKVFPTPLIFYNPLFNTDFAYAGRSTAGELRYMRDGCIQGGGTVTYEMHSAAKNNDAKRIELLFTSGYDLNLRDDSGWAPIHYAAFLGHQIALGALIHSGCDVNILNNSGSSALHLAIMAVQPFVVELLLLHPKINRSAVDANGCTPFDLGMRKKQNSVGEELGKLLFLLEFLEESPKILVTFPDRQSAMMKMEDRKDTRADTLLYEVLTQDTAMKASEQKAKELMSYFSICIVSGDKGKHPPCIQLESGELPARLATAWGEMSGGSCSIEIRRNQLMAIEEEKNIRPNQTSQTMLVHEIAQYFQEGWLDTSRKDAIFMTVHLPPRMAQSMADTLDRLPRRLRKMAERSADERERLLREIEIETSLLDKNLSYSEREAKFLAKARKSITYGCRPYACVVEYIMPHSDSCGFLGVNEDGVHVFTFDQNLFESYRWENFFFSSSSSADATVIQFDHHTKEHTFTAHVHDSLVAAAILRLCDYFALRSRGIRR</sequence>
<dbReference type="OrthoDB" id="19174at2759"/>
<feature type="region of interest" description="Disordered" evidence="1">
    <location>
        <begin position="88"/>
        <end position="109"/>
    </location>
</feature>
<dbReference type="Proteomes" id="UP000005239">
    <property type="component" value="Unassembled WGS sequence"/>
</dbReference>
<dbReference type="Gene3D" id="1.25.40.20">
    <property type="entry name" value="Ankyrin repeat-containing domain"/>
    <property type="match status" value="1"/>
</dbReference>
<dbReference type="PANTHER" id="PTHR13283">
    <property type="entry name" value="KREV INTERACTION TRAPPED 1-RELATED"/>
    <property type="match status" value="1"/>
</dbReference>
<organism evidence="2 3">
    <name type="scientific">Pristionchus pacificus</name>
    <name type="common">Parasitic nematode worm</name>
    <dbReference type="NCBI Taxonomy" id="54126"/>
    <lineage>
        <taxon>Eukaryota</taxon>
        <taxon>Metazoa</taxon>
        <taxon>Ecdysozoa</taxon>
        <taxon>Nematoda</taxon>
        <taxon>Chromadorea</taxon>
        <taxon>Rhabditida</taxon>
        <taxon>Rhabditina</taxon>
        <taxon>Diplogasteromorpha</taxon>
        <taxon>Diplogasteroidea</taxon>
        <taxon>Neodiplogasteridae</taxon>
        <taxon>Pristionchus</taxon>
    </lineage>
</organism>
<dbReference type="EnsemblMetazoa" id="PPA09665.1">
    <property type="protein sequence ID" value="PPA09665.1"/>
    <property type="gene ID" value="WBGene00099219"/>
</dbReference>
<dbReference type="PROSITE" id="PS50088">
    <property type="entry name" value="ANK_REPEAT"/>
    <property type="match status" value="2"/>
</dbReference>
<reference evidence="2" key="2">
    <citation type="submission" date="2022-06" db="UniProtKB">
        <authorList>
            <consortium name="EnsemblMetazoa"/>
        </authorList>
    </citation>
    <scope>IDENTIFICATION</scope>
    <source>
        <strain evidence="2">PS312</strain>
    </source>
</reference>
<dbReference type="SUPFAM" id="SSF48403">
    <property type="entry name" value="Ankyrin repeat"/>
    <property type="match status" value="1"/>
</dbReference>
<dbReference type="InterPro" id="IPR036770">
    <property type="entry name" value="Ankyrin_rpt-contain_sf"/>
</dbReference>
<accession>A0A8R1U916</accession>
<gene>
    <name evidence="2" type="primary">WBGene00099219</name>
</gene>
<dbReference type="PROSITE" id="PS50297">
    <property type="entry name" value="ANK_REP_REGION"/>
    <property type="match status" value="1"/>
</dbReference>
<dbReference type="GO" id="GO:0005886">
    <property type="term" value="C:plasma membrane"/>
    <property type="evidence" value="ECO:0000318"/>
    <property type="project" value="GO_Central"/>
</dbReference>
<accession>A0A2A6C9Q7</accession>
<dbReference type="InterPro" id="IPR051594">
    <property type="entry name" value="KRIT1/FRMD8"/>
</dbReference>